<dbReference type="AlphaFoldDB" id="A0A0C3F9Q2"/>
<dbReference type="EMBL" id="KN833034">
    <property type="protein sequence ID" value="KIM76476.1"/>
    <property type="molecule type" value="Genomic_DNA"/>
</dbReference>
<protein>
    <submittedName>
        <fullName evidence="2">Uncharacterized protein</fullName>
    </submittedName>
</protein>
<feature type="compositionally biased region" description="Gly residues" evidence="1">
    <location>
        <begin position="111"/>
        <end position="123"/>
    </location>
</feature>
<evidence type="ECO:0000256" key="1">
    <source>
        <dbReference type="SAM" id="MobiDB-lite"/>
    </source>
</evidence>
<dbReference type="HOGENOM" id="CLU_2016125_0_0_1"/>
<organism evidence="2 3">
    <name type="scientific">Piloderma croceum (strain F 1598)</name>
    <dbReference type="NCBI Taxonomy" id="765440"/>
    <lineage>
        <taxon>Eukaryota</taxon>
        <taxon>Fungi</taxon>
        <taxon>Dikarya</taxon>
        <taxon>Basidiomycota</taxon>
        <taxon>Agaricomycotina</taxon>
        <taxon>Agaricomycetes</taxon>
        <taxon>Agaricomycetidae</taxon>
        <taxon>Atheliales</taxon>
        <taxon>Atheliaceae</taxon>
        <taxon>Piloderma</taxon>
    </lineage>
</organism>
<dbReference type="InParanoid" id="A0A0C3F9Q2"/>
<evidence type="ECO:0000313" key="2">
    <source>
        <dbReference type="EMBL" id="KIM76476.1"/>
    </source>
</evidence>
<accession>A0A0C3F9Q2</accession>
<proteinExistence type="predicted"/>
<keyword evidence="3" id="KW-1185">Reference proteome</keyword>
<gene>
    <name evidence="2" type="ORF">PILCRDRAFT_644150</name>
</gene>
<sequence>MPRCSWHSCRYPNSAASFGHHINNLHVKIRKLTNAHTIPAETSMIVVKCFESFNSTLINNEHFSPESEPYEFKPDDIFGLISSAKTTRRLHITRGSSVGGGTRRLTMQPQGLGGTGGGSVRED</sequence>
<dbReference type="Proteomes" id="UP000054166">
    <property type="component" value="Unassembled WGS sequence"/>
</dbReference>
<reference evidence="3" key="2">
    <citation type="submission" date="2015-01" db="EMBL/GenBank/DDBJ databases">
        <title>Evolutionary Origins and Diversification of the Mycorrhizal Mutualists.</title>
        <authorList>
            <consortium name="DOE Joint Genome Institute"/>
            <consortium name="Mycorrhizal Genomics Consortium"/>
            <person name="Kohler A."/>
            <person name="Kuo A."/>
            <person name="Nagy L.G."/>
            <person name="Floudas D."/>
            <person name="Copeland A."/>
            <person name="Barry K.W."/>
            <person name="Cichocki N."/>
            <person name="Veneault-Fourrey C."/>
            <person name="LaButti K."/>
            <person name="Lindquist E.A."/>
            <person name="Lipzen A."/>
            <person name="Lundell T."/>
            <person name="Morin E."/>
            <person name="Murat C."/>
            <person name="Riley R."/>
            <person name="Ohm R."/>
            <person name="Sun H."/>
            <person name="Tunlid A."/>
            <person name="Henrissat B."/>
            <person name="Grigoriev I.V."/>
            <person name="Hibbett D.S."/>
            <person name="Martin F."/>
        </authorList>
    </citation>
    <scope>NUCLEOTIDE SEQUENCE [LARGE SCALE GENOMIC DNA]</scope>
    <source>
        <strain evidence="3">F 1598</strain>
    </source>
</reference>
<evidence type="ECO:0000313" key="3">
    <source>
        <dbReference type="Proteomes" id="UP000054166"/>
    </source>
</evidence>
<feature type="region of interest" description="Disordered" evidence="1">
    <location>
        <begin position="92"/>
        <end position="123"/>
    </location>
</feature>
<name>A0A0C3F9Q2_PILCF</name>
<reference evidence="2 3" key="1">
    <citation type="submission" date="2014-04" db="EMBL/GenBank/DDBJ databases">
        <authorList>
            <consortium name="DOE Joint Genome Institute"/>
            <person name="Kuo A."/>
            <person name="Tarkka M."/>
            <person name="Buscot F."/>
            <person name="Kohler A."/>
            <person name="Nagy L.G."/>
            <person name="Floudas D."/>
            <person name="Copeland A."/>
            <person name="Barry K.W."/>
            <person name="Cichocki N."/>
            <person name="Veneault-Fourrey C."/>
            <person name="LaButti K."/>
            <person name="Lindquist E.A."/>
            <person name="Lipzen A."/>
            <person name="Lundell T."/>
            <person name="Morin E."/>
            <person name="Murat C."/>
            <person name="Sun H."/>
            <person name="Tunlid A."/>
            <person name="Henrissat B."/>
            <person name="Grigoriev I.V."/>
            <person name="Hibbett D.S."/>
            <person name="Martin F."/>
            <person name="Nordberg H.P."/>
            <person name="Cantor M.N."/>
            <person name="Hua S.X."/>
        </authorList>
    </citation>
    <scope>NUCLEOTIDE SEQUENCE [LARGE SCALE GENOMIC DNA]</scope>
    <source>
        <strain evidence="2 3">F 1598</strain>
    </source>
</reference>